<dbReference type="Pfam" id="PF13683">
    <property type="entry name" value="rve_3"/>
    <property type="match status" value="1"/>
</dbReference>
<dbReference type="NCBIfam" id="NF033577">
    <property type="entry name" value="transpos_IS481"/>
    <property type="match status" value="1"/>
</dbReference>
<dbReference type="SUPFAM" id="SSF46689">
    <property type="entry name" value="Homeodomain-like"/>
    <property type="match status" value="2"/>
</dbReference>
<feature type="domain" description="Integrase catalytic" evidence="1">
    <location>
        <begin position="128"/>
        <end position="308"/>
    </location>
</feature>
<proteinExistence type="predicted"/>
<dbReference type="Pfam" id="PF13011">
    <property type="entry name" value="LZ_Tnp_IS481"/>
    <property type="match status" value="1"/>
</dbReference>
<dbReference type="Proteomes" id="UP001301869">
    <property type="component" value="Chromosome"/>
</dbReference>
<organism evidence="2 3">
    <name type="scientific">Halomonas piscis</name>
    <dbReference type="NCBI Taxonomy" id="3031727"/>
    <lineage>
        <taxon>Bacteria</taxon>
        <taxon>Pseudomonadati</taxon>
        <taxon>Pseudomonadota</taxon>
        <taxon>Gammaproteobacteria</taxon>
        <taxon>Oceanospirillales</taxon>
        <taxon>Halomonadaceae</taxon>
        <taxon>Halomonas</taxon>
    </lineage>
</organism>
<keyword evidence="3" id="KW-1185">Reference proteome</keyword>
<accession>A0ABY9Z396</accession>
<dbReference type="InterPro" id="IPR036397">
    <property type="entry name" value="RNaseH_sf"/>
</dbReference>
<dbReference type="PROSITE" id="PS50994">
    <property type="entry name" value="INTEGRASE"/>
    <property type="match status" value="1"/>
</dbReference>
<dbReference type="RefSeq" id="WP_311885840.1">
    <property type="nucleotide sequence ID" value="NZ_CP119391.1"/>
</dbReference>
<dbReference type="InterPro" id="IPR001584">
    <property type="entry name" value="Integrase_cat-core"/>
</dbReference>
<name>A0ABY9Z396_9GAMM</name>
<dbReference type="PANTHER" id="PTHR35004">
    <property type="entry name" value="TRANSPOSASE RV3428C-RELATED"/>
    <property type="match status" value="1"/>
</dbReference>
<protein>
    <submittedName>
        <fullName evidence="2">IS481 family transposase</fullName>
    </submittedName>
</protein>
<gene>
    <name evidence="2" type="ORF">P1P91_01620</name>
</gene>
<dbReference type="InterPro" id="IPR024967">
    <property type="entry name" value="DNA-bd_IS481-type"/>
</dbReference>
<evidence type="ECO:0000313" key="3">
    <source>
        <dbReference type="Proteomes" id="UP001301869"/>
    </source>
</evidence>
<dbReference type="Gene3D" id="3.30.420.10">
    <property type="entry name" value="Ribonuclease H-like superfamily/Ribonuclease H"/>
    <property type="match status" value="1"/>
</dbReference>
<dbReference type="SUPFAM" id="SSF53098">
    <property type="entry name" value="Ribonuclease H-like"/>
    <property type="match status" value="1"/>
</dbReference>
<sequence length="327" mass="37519">MNTHKNARLTPHGRALLVARVIDEGLRPREVAQAQGVSVRTAYKWVRRFREEGLEGLQDRRSRPARSPWATDATTVEQIVERRQRRQTYCQIAQALGVGQSTVARILKRKGLNRLAALTPPRPSNRYEHDAPGDLLHLDIKKLGCFARPGHRVTGDRQQTTRGAGWEYVHIAIDDHSRVAFGTRYPDETGWSACYALLEAIRYYRDLGTRFTRVLTDNGACYRSRAFHRLCRRVGLKHKRTRPYTPRTNGKAERFIQTALREWAYAQSYESSEERGKHLSSWLHQYNWHRPHASLNYHPPVSRLGLSVNNLVGLHRLGILPSPALLA</sequence>
<dbReference type="InterPro" id="IPR012337">
    <property type="entry name" value="RNaseH-like_sf"/>
</dbReference>
<dbReference type="InterPro" id="IPR009057">
    <property type="entry name" value="Homeodomain-like_sf"/>
</dbReference>
<reference evidence="2 3" key="1">
    <citation type="submission" date="2023-03" db="EMBL/GenBank/DDBJ databases">
        <title>Halomonas sp. nov., isolated from Korean tranditional fermented seafood 'Jeotgal'.</title>
        <authorList>
            <person name="Kim B."/>
            <person name="Shin N.-R."/>
        </authorList>
    </citation>
    <scope>NUCLEOTIDE SEQUENCE [LARGE SCALE GENOMIC DNA]</scope>
    <source>
        <strain evidence="2 3">SG2L-4</strain>
    </source>
</reference>
<dbReference type="EMBL" id="CP119391">
    <property type="protein sequence ID" value="WNK21631.1"/>
    <property type="molecule type" value="Genomic_DNA"/>
</dbReference>
<evidence type="ECO:0000313" key="2">
    <source>
        <dbReference type="EMBL" id="WNK21631.1"/>
    </source>
</evidence>
<dbReference type="InterPro" id="IPR047656">
    <property type="entry name" value="IS481-like_transpos"/>
</dbReference>
<evidence type="ECO:0000259" key="1">
    <source>
        <dbReference type="PROSITE" id="PS50994"/>
    </source>
</evidence>
<dbReference type="PANTHER" id="PTHR35004:SF7">
    <property type="entry name" value="INTEGRASE PROTEIN"/>
    <property type="match status" value="1"/>
</dbReference>